<keyword evidence="9" id="KW-0732">Signal</keyword>
<dbReference type="InterPro" id="IPR043504">
    <property type="entry name" value="Peptidase_S1_PA_chymotrypsin"/>
</dbReference>
<evidence type="ECO:0000256" key="2">
    <source>
        <dbReference type="ARBA" id="ARBA00022656"/>
    </source>
</evidence>
<dbReference type="FunFam" id="2.40.10.10:FF:000068">
    <property type="entry name" value="transmembrane protease serine 2"/>
    <property type="match status" value="1"/>
</dbReference>
<dbReference type="Pfam" id="PF00089">
    <property type="entry name" value="Trypsin"/>
    <property type="match status" value="1"/>
</dbReference>
<dbReference type="EMBL" id="CADEBC010000301">
    <property type="protein sequence ID" value="CAB3227902.1"/>
    <property type="molecule type" value="Genomic_DNA"/>
</dbReference>
<evidence type="ECO:0000256" key="8">
    <source>
        <dbReference type="RuleBase" id="RU363034"/>
    </source>
</evidence>
<gene>
    <name evidence="12" type="ORF">APLA_LOCUS3445</name>
    <name evidence="11" type="ORF">APLA_LOCUS3457</name>
</gene>
<evidence type="ECO:0000256" key="1">
    <source>
        <dbReference type="ARBA" id="ARBA00004239"/>
    </source>
</evidence>
<dbReference type="InterPro" id="IPR033116">
    <property type="entry name" value="TRYPSIN_SER"/>
</dbReference>
<proteinExistence type="inferred from homology"/>
<dbReference type="EMBL" id="CADEBD010000282">
    <property type="protein sequence ID" value="CAB3228224.1"/>
    <property type="molecule type" value="Genomic_DNA"/>
</dbReference>
<comment type="subcellular location">
    <subcellularLocation>
        <location evidence="1">Secreted</location>
        <location evidence="1">Extracellular space</location>
    </subcellularLocation>
</comment>
<dbReference type="PROSITE" id="PS00134">
    <property type="entry name" value="TRYPSIN_HIS"/>
    <property type="match status" value="1"/>
</dbReference>
<dbReference type="OrthoDB" id="5565075at2759"/>
<evidence type="ECO:0000256" key="3">
    <source>
        <dbReference type="ARBA" id="ARBA00023157"/>
    </source>
</evidence>
<evidence type="ECO:0000313" key="14">
    <source>
        <dbReference type="Proteomes" id="UP000494256"/>
    </source>
</evidence>
<name>A0A8S0Z5P6_ARCPL</name>
<dbReference type="SUPFAM" id="SSF50494">
    <property type="entry name" value="Trypsin-like serine proteases"/>
    <property type="match status" value="1"/>
</dbReference>
<evidence type="ECO:0000256" key="9">
    <source>
        <dbReference type="SAM" id="SignalP"/>
    </source>
</evidence>
<comment type="similarity">
    <text evidence="5">Belongs to the peptidase S1 family. CLIP subfamily.</text>
</comment>
<keyword evidence="2" id="KW-0800">Toxin</keyword>
<keyword evidence="3" id="KW-1015">Disulfide bond</keyword>
<feature type="signal peptide" evidence="9">
    <location>
        <begin position="1"/>
        <end position="18"/>
    </location>
</feature>
<evidence type="ECO:0000313" key="11">
    <source>
        <dbReference type="EMBL" id="CAB3227902.1"/>
    </source>
</evidence>
<dbReference type="InterPro" id="IPR018114">
    <property type="entry name" value="TRYPSIN_HIS"/>
</dbReference>
<dbReference type="InterPro" id="IPR001314">
    <property type="entry name" value="Peptidase_S1A"/>
</dbReference>
<dbReference type="GO" id="GO:0090729">
    <property type="term" value="F:toxin activity"/>
    <property type="evidence" value="ECO:0007669"/>
    <property type="project" value="UniProtKB-KW"/>
</dbReference>
<keyword evidence="13" id="KW-1185">Reference proteome</keyword>
<evidence type="ECO:0000313" key="13">
    <source>
        <dbReference type="Proteomes" id="UP000494106"/>
    </source>
</evidence>
<evidence type="ECO:0000259" key="10">
    <source>
        <dbReference type="PROSITE" id="PS50240"/>
    </source>
</evidence>
<sequence>MDYKTTFLLVTFLVGSFALQEPENDYFFFRHDISSRIVGGTPAAPGSHPHMVALTSGFLIRTFICGGSLISQRTVLTAAHCIRNPSTGGVIRDNNLRVTVGTNAWRYGGSQHRVSRLVMHPAYHHPTIKNDIAVVTTSTVVAVNNNVRPVALSFDHVGSNVPVRVAGWGAQRRGGSVSYSLQEVNLSTLDSQECVRIIRQAALEAGYNLHSDPRVEICTLRGVGLGTCNGDSGSALNRIDNGRQIGIVSWGFPCARGVPDSFVRISAFREFIQANLVL</sequence>
<dbReference type="GO" id="GO:0004252">
    <property type="term" value="F:serine-type endopeptidase activity"/>
    <property type="evidence" value="ECO:0007669"/>
    <property type="project" value="InterPro"/>
</dbReference>
<accession>A0A8S0Z5P6</accession>
<dbReference type="PROSITE" id="PS50240">
    <property type="entry name" value="TRYPSIN_DOM"/>
    <property type="match status" value="1"/>
</dbReference>
<comment type="function">
    <text evidence="6">Fibrinolytic activity; shows preferential cleavage of Arg-Gly bonds in all three fibrinogen chains. Contact with the caterpillars causes severe bleeding, due the anticoagulant effect of the protein.</text>
</comment>
<dbReference type="GO" id="GO:0005576">
    <property type="term" value="C:extracellular region"/>
    <property type="evidence" value="ECO:0007669"/>
    <property type="project" value="UniProtKB-SubCell"/>
</dbReference>
<dbReference type="Proteomes" id="UP000494106">
    <property type="component" value="Unassembled WGS sequence"/>
</dbReference>
<keyword evidence="8" id="KW-0645">Protease</keyword>
<dbReference type="SMART" id="SM00020">
    <property type="entry name" value="Tryp_SPc"/>
    <property type="match status" value="1"/>
</dbReference>
<reference evidence="13 14" key="1">
    <citation type="submission" date="2020-04" db="EMBL/GenBank/DDBJ databases">
        <authorList>
            <person name="Wallbank WR R."/>
            <person name="Pardo Diaz C."/>
            <person name="Kozak K."/>
            <person name="Martin S."/>
            <person name="Jiggins C."/>
            <person name="Moest M."/>
            <person name="Warren A I."/>
            <person name="Byers J.R.P. K."/>
            <person name="Montejo-Kovacevich G."/>
            <person name="Yen C E."/>
        </authorList>
    </citation>
    <scope>NUCLEOTIDE SEQUENCE [LARGE SCALE GENOMIC DNA]</scope>
</reference>
<feature type="domain" description="Peptidase S1" evidence="10">
    <location>
        <begin position="37"/>
        <end position="277"/>
    </location>
</feature>
<evidence type="ECO:0000256" key="7">
    <source>
        <dbReference type="ARBA" id="ARBA00084094"/>
    </source>
</evidence>
<evidence type="ECO:0000256" key="4">
    <source>
        <dbReference type="ARBA" id="ARBA00023240"/>
    </source>
</evidence>
<organism evidence="11 13">
    <name type="scientific">Arctia plantaginis</name>
    <name type="common">Wood tiger moth</name>
    <name type="synonym">Phalaena plantaginis</name>
    <dbReference type="NCBI Taxonomy" id="874455"/>
    <lineage>
        <taxon>Eukaryota</taxon>
        <taxon>Metazoa</taxon>
        <taxon>Ecdysozoa</taxon>
        <taxon>Arthropoda</taxon>
        <taxon>Hexapoda</taxon>
        <taxon>Insecta</taxon>
        <taxon>Pterygota</taxon>
        <taxon>Neoptera</taxon>
        <taxon>Endopterygota</taxon>
        <taxon>Lepidoptera</taxon>
        <taxon>Glossata</taxon>
        <taxon>Ditrysia</taxon>
        <taxon>Noctuoidea</taxon>
        <taxon>Erebidae</taxon>
        <taxon>Arctiinae</taxon>
        <taxon>Arctia</taxon>
    </lineage>
</organism>
<keyword evidence="8" id="KW-0378">Hydrolase</keyword>
<comment type="caution">
    <text evidence="11">The sequence shown here is derived from an EMBL/GenBank/DDBJ whole genome shotgun (WGS) entry which is preliminary data.</text>
</comment>
<dbReference type="Proteomes" id="UP000494256">
    <property type="component" value="Unassembled WGS sequence"/>
</dbReference>
<dbReference type="InterPro" id="IPR051487">
    <property type="entry name" value="Ser/Thr_Proteases_Immune/Dev"/>
</dbReference>
<dbReference type="GO" id="GO:0006508">
    <property type="term" value="P:proteolysis"/>
    <property type="evidence" value="ECO:0007669"/>
    <property type="project" value="UniProtKB-KW"/>
</dbReference>
<dbReference type="PRINTS" id="PR00722">
    <property type="entry name" value="CHYMOTRYPSIN"/>
</dbReference>
<dbReference type="InterPro" id="IPR009003">
    <property type="entry name" value="Peptidase_S1_PA"/>
</dbReference>
<keyword evidence="4" id="KW-1199">Hemostasis impairing toxin</keyword>
<feature type="chain" id="PRO_5036272910" description="Peptidase S1 domain-containing protein" evidence="9">
    <location>
        <begin position="19"/>
        <end position="278"/>
    </location>
</feature>
<evidence type="ECO:0000256" key="5">
    <source>
        <dbReference type="ARBA" id="ARBA00024195"/>
    </source>
</evidence>
<keyword evidence="8" id="KW-0720">Serine protease</keyword>
<dbReference type="Gene3D" id="2.40.10.10">
    <property type="entry name" value="Trypsin-like serine proteases"/>
    <property type="match status" value="1"/>
</dbReference>
<keyword evidence="7" id="KW-1205">Fibrinolytic toxin</keyword>
<protein>
    <recommendedName>
        <fullName evidence="10">Peptidase S1 domain-containing protein</fullName>
    </recommendedName>
</protein>
<dbReference type="CDD" id="cd00190">
    <property type="entry name" value="Tryp_SPc"/>
    <property type="match status" value="1"/>
</dbReference>
<dbReference type="PROSITE" id="PS00135">
    <property type="entry name" value="TRYPSIN_SER"/>
    <property type="match status" value="1"/>
</dbReference>
<evidence type="ECO:0000313" key="12">
    <source>
        <dbReference type="EMBL" id="CAB3228224.1"/>
    </source>
</evidence>
<evidence type="ECO:0000256" key="6">
    <source>
        <dbReference type="ARBA" id="ARBA00055534"/>
    </source>
</evidence>
<dbReference type="InterPro" id="IPR001254">
    <property type="entry name" value="Trypsin_dom"/>
</dbReference>
<dbReference type="AlphaFoldDB" id="A0A8S0Z5P6"/>
<dbReference type="PANTHER" id="PTHR24256">
    <property type="entry name" value="TRYPTASE-RELATED"/>
    <property type="match status" value="1"/>
</dbReference>